<name>A0A835HK06_9MAGN</name>
<dbReference type="PANTHER" id="PTHR46772:SF8">
    <property type="entry name" value="TRANSCRIPTION FACTOR BHLH95"/>
    <property type="match status" value="1"/>
</dbReference>
<evidence type="ECO:0000313" key="8">
    <source>
        <dbReference type="Proteomes" id="UP000631114"/>
    </source>
</evidence>
<keyword evidence="2" id="KW-0805">Transcription regulation</keyword>
<dbReference type="GO" id="GO:0003700">
    <property type="term" value="F:DNA-binding transcription factor activity"/>
    <property type="evidence" value="ECO:0007669"/>
    <property type="project" value="InterPro"/>
</dbReference>
<dbReference type="OrthoDB" id="690068at2759"/>
<dbReference type="CDD" id="cd04873">
    <property type="entry name" value="ACT_UUR-ACR-like"/>
    <property type="match status" value="1"/>
</dbReference>
<dbReference type="InterPro" id="IPR036638">
    <property type="entry name" value="HLH_DNA-bd_sf"/>
</dbReference>
<dbReference type="Gene3D" id="4.10.280.10">
    <property type="entry name" value="Helix-loop-helix DNA-binding domain"/>
    <property type="match status" value="1"/>
</dbReference>
<evidence type="ECO:0000256" key="2">
    <source>
        <dbReference type="ARBA" id="ARBA00023015"/>
    </source>
</evidence>
<sequence>EITMSDELDQSNFLWESNSWAFSNSDNSGGSNDLKGKKSLLPSSNSLTPTPTPTPTTTPSTPAGPKRSRNGDAKNGKSSGGGGEGGGESDHEIHIWTERERRKKMRNMFSNLHALLPQLPPKADKSTIVDEAINYIKTLQLTLQKLQKQKLERMRGAAAIDYDPSLMVTPNLLTYNSSREAYLAEQVSSMNLGMVANSSNSLQVVPSIPICFQTWSSPNVVLNVCGEDAQISVCAPKKSGLFTTIVCVLEKHKIDVVTAQISSDLYKNMYTIHAHATSVSDQFQQALPVEETFKLAVGEMMFWISS</sequence>
<dbReference type="Pfam" id="PF00010">
    <property type="entry name" value="HLH"/>
    <property type="match status" value="1"/>
</dbReference>
<dbReference type="PROSITE" id="PS50888">
    <property type="entry name" value="BHLH"/>
    <property type="match status" value="1"/>
</dbReference>
<evidence type="ECO:0000256" key="5">
    <source>
        <dbReference type="SAM" id="MobiDB-lite"/>
    </source>
</evidence>
<feature type="domain" description="BHLH" evidence="6">
    <location>
        <begin position="89"/>
        <end position="139"/>
    </location>
</feature>
<feature type="compositionally biased region" description="Low complexity" evidence="5">
    <location>
        <begin position="23"/>
        <end position="49"/>
    </location>
</feature>
<protein>
    <recommendedName>
        <fullName evidence="6">BHLH domain-containing protein</fullName>
    </recommendedName>
</protein>
<evidence type="ECO:0000256" key="1">
    <source>
        <dbReference type="ARBA" id="ARBA00004123"/>
    </source>
</evidence>
<keyword evidence="8" id="KW-1185">Reference proteome</keyword>
<accession>A0A835HK06</accession>
<dbReference type="SUPFAM" id="SSF47459">
    <property type="entry name" value="HLH, helix-loop-helix DNA-binding domain"/>
    <property type="match status" value="1"/>
</dbReference>
<dbReference type="InterPro" id="IPR045239">
    <property type="entry name" value="bHLH95_bHLH"/>
</dbReference>
<evidence type="ECO:0000313" key="7">
    <source>
        <dbReference type="EMBL" id="KAF9602180.1"/>
    </source>
</evidence>
<gene>
    <name evidence="7" type="ORF">IFM89_025480</name>
</gene>
<reference evidence="7 8" key="1">
    <citation type="submission" date="2020-10" db="EMBL/GenBank/DDBJ databases">
        <title>The Coptis chinensis genome and diversification of protoberbering-type alkaloids.</title>
        <authorList>
            <person name="Wang B."/>
            <person name="Shu S."/>
            <person name="Song C."/>
            <person name="Liu Y."/>
        </authorList>
    </citation>
    <scope>NUCLEOTIDE SEQUENCE [LARGE SCALE GENOMIC DNA]</scope>
    <source>
        <strain evidence="7">HL-2020</strain>
        <tissue evidence="7">Leaf</tissue>
    </source>
</reference>
<dbReference type="InterPro" id="IPR054502">
    <property type="entry name" value="bHLH-TF_ACT-like_plant"/>
</dbReference>
<dbReference type="EMBL" id="JADFTS010000006">
    <property type="protein sequence ID" value="KAF9602180.1"/>
    <property type="molecule type" value="Genomic_DNA"/>
</dbReference>
<feature type="non-terminal residue" evidence="7">
    <location>
        <position position="1"/>
    </location>
</feature>
<dbReference type="Pfam" id="PF22754">
    <property type="entry name" value="bHLH-TF_ACT-like_plant"/>
    <property type="match status" value="1"/>
</dbReference>
<dbReference type="GO" id="GO:0046983">
    <property type="term" value="F:protein dimerization activity"/>
    <property type="evidence" value="ECO:0007669"/>
    <property type="project" value="InterPro"/>
</dbReference>
<dbReference type="GO" id="GO:0009960">
    <property type="term" value="P:endosperm development"/>
    <property type="evidence" value="ECO:0007669"/>
    <property type="project" value="InterPro"/>
</dbReference>
<organism evidence="7 8">
    <name type="scientific">Coptis chinensis</name>
    <dbReference type="NCBI Taxonomy" id="261450"/>
    <lineage>
        <taxon>Eukaryota</taxon>
        <taxon>Viridiplantae</taxon>
        <taxon>Streptophyta</taxon>
        <taxon>Embryophyta</taxon>
        <taxon>Tracheophyta</taxon>
        <taxon>Spermatophyta</taxon>
        <taxon>Magnoliopsida</taxon>
        <taxon>Ranunculales</taxon>
        <taxon>Ranunculaceae</taxon>
        <taxon>Coptidoideae</taxon>
        <taxon>Coptis</taxon>
    </lineage>
</organism>
<dbReference type="PANTHER" id="PTHR46772">
    <property type="entry name" value="BHLH DOMAIN-CONTAINING PROTEIN"/>
    <property type="match status" value="1"/>
</dbReference>
<evidence type="ECO:0000259" key="6">
    <source>
        <dbReference type="PROSITE" id="PS50888"/>
    </source>
</evidence>
<feature type="region of interest" description="Disordered" evidence="5">
    <location>
        <begin position="16"/>
        <end position="94"/>
    </location>
</feature>
<dbReference type="SMART" id="SM00353">
    <property type="entry name" value="HLH"/>
    <property type="match status" value="1"/>
</dbReference>
<dbReference type="Proteomes" id="UP000631114">
    <property type="component" value="Unassembled WGS sequence"/>
</dbReference>
<dbReference type="InterPro" id="IPR044278">
    <property type="entry name" value="BHLH95-like"/>
</dbReference>
<dbReference type="InterPro" id="IPR011598">
    <property type="entry name" value="bHLH_dom"/>
</dbReference>
<keyword evidence="3" id="KW-0804">Transcription</keyword>
<comment type="subcellular location">
    <subcellularLocation>
        <location evidence="1">Nucleus</location>
    </subcellularLocation>
</comment>
<keyword evidence="4" id="KW-0539">Nucleus</keyword>
<comment type="caution">
    <text evidence="7">The sequence shown here is derived from an EMBL/GenBank/DDBJ whole genome shotgun (WGS) entry which is preliminary data.</text>
</comment>
<dbReference type="CDD" id="cd11393">
    <property type="entry name" value="bHLH_AtbHLH_like"/>
    <property type="match status" value="1"/>
</dbReference>
<evidence type="ECO:0000256" key="3">
    <source>
        <dbReference type="ARBA" id="ARBA00023163"/>
    </source>
</evidence>
<dbReference type="AlphaFoldDB" id="A0A835HK06"/>
<proteinExistence type="predicted"/>
<evidence type="ECO:0000256" key="4">
    <source>
        <dbReference type="ARBA" id="ARBA00023242"/>
    </source>
</evidence>